<dbReference type="GO" id="GO:0016787">
    <property type="term" value="F:hydrolase activity"/>
    <property type="evidence" value="ECO:0007669"/>
    <property type="project" value="UniProtKB-KW"/>
</dbReference>
<keyword evidence="2" id="KW-0378">Hydrolase</keyword>
<dbReference type="OrthoDB" id="1685911at2759"/>
<accession>A0A5N6L7Y7</accession>
<comment type="caution">
    <text evidence="4">The sequence shown here is derived from an EMBL/GenBank/DDBJ whole genome shotgun (WGS) entry which is preliminary data.</text>
</comment>
<keyword evidence="5" id="KW-1185">Reference proteome</keyword>
<protein>
    <recommendedName>
        <fullName evidence="3">Isochorismatase-like domain-containing protein</fullName>
    </recommendedName>
</protein>
<gene>
    <name evidence="4" type="ORF">FH972_026932</name>
</gene>
<proteinExistence type="inferred from homology"/>
<reference evidence="4 5" key="1">
    <citation type="submission" date="2019-06" db="EMBL/GenBank/DDBJ databases">
        <title>A chromosomal-level reference genome of Carpinus fangiana (Coryloideae, Betulaceae).</title>
        <authorList>
            <person name="Yang X."/>
            <person name="Wang Z."/>
            <person name="Zhang L."/>
            <person name="Hao G."/>
            <person name="Liu J."/>
            <person name="Yang Y."/>
        </authorList>
    </citation>
    <scope>NUCLEOTIDE SEQUENCE [LARGE SCALE GENOMIC DNA]</scope>
    <source>
        <strain evidence="4">Cfa_2016G</strain>
        <tissue evidence="4">Leaf</tissue>
    </source>
</reference>
<sequence length="195" mass="20537">MSEAASFRSMLGIPASTASPKDAALVIIDAQGEYADGKLKVANIDATRKSISTLLERYRRAGAAEHVIHVTHSVPEGAPVFTPGTNLAEEFPELQPQSGEKTISKQHPGSFTGTDLEETLKLKGLRKVVLTGYMAHVCVSTTARQAAERGLEVILPRDAIGDRGIPGATASEVVNMTLLELADAFATVVDADAVG</sequence>
<dbReference type="SUPFAM" id="SSF52499">
    <property type="entry name" value="Isochorismatase-like hydrolases"/>
    <property type="match status" value="1"/>
</dbReference>
<dbReference type="InterPro" id="IPR000868">
    <property type="entry name" value="Isochorismatase-like_dom"/>
</dbReference>
<comment type="similarity">
    <text evidence="1">Belongs to the isochorismatase family.</text>
</comment>
<dbReference type="Pfam" id="PF00857">
    <property type="entry name" value="Isochorismatase"/>
    <property type="match status" value="1"/>
</dbReference>
<dbReference type="PANTHER" id="PTHR43540">
    <property type="entry name" value="PEROXYUREIDOACRYLATE/UREIDOACRYLATE AMIDOHYDROLASE-RELATED"/>
    <property type="match status" value="1"/>
</dbReference>
<dbReference type="InterPro" id="IPR036380">
    <property type="entry name" value="Isochorismatase-like_sf"/>
</dbReference>
<dbReference type="PANTHER" id="PTHR43540:SF15">
    <property type="entry name" value="BLR5631 PROTEIN"/>
    <property type="match status" value="1"/>
</dbReference>
<dbReference type="EMBL" id="VIBQ01000141">
    <property type="protein sequence ID" value="KAB9006578.1"/>
    <property type="molecule type" value="Genomic_DNA"/>
</dbReference>
<dbReference type="Gene3D" id="3.40.50.850">
    <property type="entry name" value="Isochorismatase-like"/>
    <property type="match status" value="1"/>
</dbReference>
<feature type="domain" description="Isochorismatase-like" evidence="3">
    <location>
        <begin position="23"/>
        <end position="192"/>
    </location>
</feature>
<evidence type="ECO:0000259" key="3">
    <source>
        <dbReference type="Pfam" id="PF00857"/>
    </source>
</evidence>
<evidence type="ECO:0000313" key="4">
    <source>
        <dbReference type="EMBL" id="KAB9006578.1"/>
    </source>
</evidence>
<name>A0A5N6L7Y7_9ROSI</name>
<organism evidence="4 5">
    <name type="scientific">Carpinus fangiana</name>
    <dbReference type="NCBI Taxonomy" id="176857"/>
    <lineage>
        <taxon>Eukaryota</taxon>
        <taxon>Viridiplantae</taxon>
        <taxon>Streptophyta</taxon>
        <taxon>Embryophyta</taxon>
        <taxon>Tracheophyta</taxon>
        <taxon>Spermatophyta</taxon>
        <taxon>Magnoliopsida</taxon>
        <taxon>eudicotyledons</taxon>
        <taxon>Gunneridae</taxon>
        <taxon>Pentapetalae</taxon>
        <taxon>rosids</taxon>
        <taxon>fabids</taxon>
        <taxon>Fagales</taxon>
        <taxon>Betulaceae</taxon>
        <taxon>Carpinus</taxon>
    </lineage>
</organism>
<dbReference type="Proteomes" id="UP000327013">
    <property type="component" value="Unassembled WGS sequence"/>
</dbReference>
<evidence type="ECO:0000313" key="5">
    <source>
        <dbReference type="Proteomes" id="UP000327013"/>
    </source>
</evidence>
<dbReference type="AlphaFoldDB" id="A0A5N6L7Y7"/>
<dbReference type="InterPro" id="IPR050272">
    <property type="entry name" value="Isochorismatase-like_hydrls"/>
</dbReference>
<evidence type="ECO:0000256" key="2">
    <source>
        <dbReference type="ARBA" id="ARBA00022801"/>
    </source>
</evidence>
<evidence type="ECO:0000256" key="1">
    <source>
        <dbReference type="ARBA" id="ARBA00006336"/>
    </source>
</evidence>